<dbReference type="WBParaSite" id="PSAMB.scaffold1187size34748.g11557.t1">
    <property type="protein sequence ID" value="PSAMB.scaffold1187size34748.g11557.t1"/>
    <property type="gene ID" value="PSAMB.scaffold1187size34748.g11557"/>
</dbReference>
<proteinExistence type="predicted"/>
<feature type="region of interest" description="Disordered" evidence="1">
    <location>
        <begin position="147"/>
        <end position="194"/>
    </location>
</feature>
<dbReference type="AlphaFoldDB" id="A0A914UQU7"/>
<organism evidence="2 3">
    <name type="scientific">Plectus sambesii</name>
    <dbReference type="NCBI Taxonomy" id="2011161"/>
    <lineage>
        <taxon>Eukaryota</taxon>
        <taxon>Metazoa</taxon>
        <taxon>Ecdysozoa</taxon>
        <taxon>Nematoda</taxon>
        <taxon>Chromadorea</taxon>
        <taxon>Plectida</taxon>
        <taxon>Plectina</taxon>
        <taxon>Plectoidea</taxon>
        <taxon>Plectidae</taxon>
        <taxon>Plectus</taxon>
    </lineage>
</organism>
<dbReference type="Proteomes" id="UP000887566">
    <property type="component" value="Unplaced"/>
</dbReference>
<keyword evidence="2" id="KW-1185">Reference proteome</keyword>
<evidence type="ECO:0000313" key="3">
    <source>
        <dbReference type="WBParaSite" id="PSAMB.scaffold1187size34748.g11557.t1"/>
    </source>
</evidence>
<accession>A0A914UQU7</accession>
<protein>
    <submittedName>
        <fullName evidence="3">Uncharacterized protein</fullName>
    </submittedName>
</protein>
<evidence type="ECO:0000313" key="2">
    <source>
        <dbReference type="Proteomes" id="UP000887566"/>
    </source>
</evidence>
<name>A0A914UQU7_9BILA</name>
<evidence type="ECO:0000256" key="1">
    <source>
        <dbReference type="SAM" id="MobiDB-lite"/>
    </source>
</evidence>
<reference evidence="3" key="1">
    <citation type="submission" date="2022-11" db="UniProtKB">
        <authorList>
            <consortium name="WormBaseParasite"/>
        </authorList>
    </citation>
    <scope>IDENTIFICATION</scope>
</reference>
<sequence>MQRCEFNQREREALCTIETLSDNTVHRLNSIYENEFQQTSEIRLKIVDKFTSEAIARTLSLLKIEARVKVQGTMEWNEPVGRGWFLPSAAAASTRGIDCTWALVGLLLVALMVQTSYFNRAAIARAARNVRNCFRCCRTPPPPLVITSASPLSPPSLPASTPLTESNTLSGTRSVEDSPPPPHHPGSSYVTPLL</sequence>